<gene>
    <name evidence="3" type="ORF">LzC2_26890</name>
</gene>
<reference evidence="3 4" key="1">
    <citation type="journal article" date="2020" name="Syst. Appl. Microbiol.">
        <title>Alienimonas chondri sp. nov., a novel planctomycete isolated from the biofilm of the red alga Chondrus crispus.</title>
        <authorList>
            <person name="Vitorino I."/>
            <person name="Albuquerque L."/>
            <person name="Wiegand S."/>
            <person name="Kallscheuer N."/>
            <person name="da Costa M.S."/>
            <person name="Lobo-da-Cunha A."/>
            <person name="Jogler C."/>
            <person name="Lage O.M."/>
        </authorList>
    </citation>
    <scope>NUCLEOTIDE SEQUENCE [LARGE SCALE GENOMIC DNA]</scope>
    <source>
        <strain evidence="3 4">LzC2</strain>
    </source>
</reference>
<organism evidence="3 4">
    <name type="scientific">Alienimonas chondri</name>
    <dbReference type="NCBI Taxonomy" id="2681879"/>
    <lineage>
        <taxon>Bacteria</taxon>
        <taxon>Pseudomonadati</taxon>
        <taxon>Planctomycetota</taxon>
        <taxon>Planctomycetia</taxon>
        <taxon>Planctomycetales</taxon>
        <taxon>Planctomycetaceae</taxon>
        <taxon>Alienimonas</taxon>
    </lineage>
</organism>
<feature type="region of interest" description="Disordered" evidence="1">
    <location>
        <begin position="1"/>
        <end position="25"/>
    </location>
</feature>
<dbReference type="CDD" id="cd02440">
    <property type="entry name" value="AdoMet_MTases"/>
    <property type="match status" value="1"/>
</dbReference>
<name>A0ABX1VGC4_9PLAN</name>
<feature type="region of interest" description="Disordered" evidence="1">
    <location>
        <begin position="192"/>
        <end position="219"/>
    </location>
</feature>
<evidence type="ECO:0000313" key="3">
    <source>
        <dbReference type="EMBL" id="NNJ26600.1"/>
    </source>
</evidence>
<proteinExistence type="predicted"/>
<dbReference type="EMBL" id="WTPX01000086">
    <property type="protein sequence ID" value="NNJ26600.1"/>
    <property type="molecule type" value="Genomic_DNA"/>
</dbReference>
<dbReference type="Proteomes" id="UP000609651">
    <property type="component" value="Unassembled WGS sequence"/>
</dbReference>
<sequence length="340" mass="37685">MNEHEPSSPAPSAPAPSSPDAGASYDRRLNLGCGNRLREDWTNVDVIAAPGVLAHDLRDPLPFADESYDFVYHSHVLEHFRPADVPPFLHECRRVLRPGGILRVVVPDLEGIVRGYLAALDQIDAAVREGRPEERLAAERDRHWMMLELYDQTTREKPGGRMGELLRSPEIANERFIRDRCGLQVAPVLDARSDPAAKPSNARAANTGPAPRRSTLRRAAGAVRRRLRATLGRSSSLGEELLSRDDREALRIGRFRLRGEVHQWMYDRVSLAQTLRDAGFVDPVRQGARESRWAGWSDQNLDAEPNGTIYKPDSLFMEATKPAGNGSGAHEVSAGERAGT</sequence>
<evidence type="ECO:0000256" key="1">
    <source>
        <dbReference type="SAM" id="MobiDB-lite"/>
    </source>
</evidence>
<feature type="compositionally biased region" description="Pro residues" evidence="1">
    <location>
        <begin position="8"/>
        <end position="17"/>
    </location>
</feature>
<dbReference type="Gene3D" id="3.40.50.150">
    <property type="entry name" value="Vaccinia Virus protein VP39"/>
    <property type="match status" value="1"/>
</dbReference>
<accession>A0ABX1VGC4</accession>
<dbReference type="SUPFAM" id="SSF53335">
    <property type="entry name" value="S-adenosyl-L-methionine-dependent methyltransferases"/>
    <property type="match status" value="1"/>
</dbReference>
<dbReference type="RefSeq" id="WP_171187748.1">
    <property type="nucleotide sequence ID" value="NZ_WTPX01000086.1"/>
</dbReference>
<feature type="domain" description="Methyltransferase type 11" evidence="2">
    <location>
        <begin position="53"/>
        <end position="102"/>
    </location>
</feature>
<evidence type="ECO:0000313" key="4">
    <source>
        <dbReference type="Proteomes" id="UP000609651"/>
    </source>
</evidence>
<evidence type="ECO:0000259" key="2">
    <source>
        <dbReference type="Pfam" id="PF08241"/>
    </source>
</evidence>
<feature type="region of interest" description="Disordered" evidence="1">
    <location>
        <begin position="320"/>
        <end position="340"/>
    </location>
</feature>
<comment type="caution">
    <text evidence="3">The sequence shown here is derived from an EMBL/GenBank/DDBJ whole genome shotgun (WGS) entry which is preliminary data.</text>
</comment>
<dbReference type="InterPro" id="IPR013216">
    <property type="entry name" value="Methyltransf_11"/>
</dbReference>
<protein>
    <recommendedName>
        <fullName evidence="2">Methyltransferase type 11 domain-containing protein</fullName>
    </recommendedName>
</protein>
<dbReference type="Pfam" id="PF08241">
    <property type="entry name" value="Methyltransf_11"/>
    <property type="match status" value="1"/>
</dbReference>
<dbReference type="InterPro" id="IPR029063">
    <property type="entry name" value="SAM-dependent_MTases_sf"/>
</dbReference>
<keyword evidence="4" id="KW-1185">Reference proteome</keyword>